<dbReference type="PANTHER" id="PTHR21028">
    <property type="entry name" value="SI:CH211-156B7.4"/>
    <property type="match status" value="1"/>
</dbReference>
<dbReference type="RefSeq" id="WP_110361535.1">
    <property type="nucleotide sequence ID" value="NZ_QFLI01000006.1"/>
</dbReference>
<dbReference type="OrthoDB" id="271656at2"/>
<name>A0A2V3ZW51_9BACT</name>
<proteinExistence type="predicted"/>
<keyword evidence="3" id="KW-1185">Reference proteome</keyword>
<sequence>MPVTIEIKAYCKNQDRVREILKSNNADFKGVDHQIDTYFHAKSGRLKLREGKIENNLIHYFREDTKTSRESKVNLYQTKADSTLKEILEKAMGSRCVVDKKREIYFIDNVKFHVDDVKGLGKFVEIEAIDMDRSIPKEKLQEQCNFYIKLLEINAKDLISQSYSDLLEQNSLFNQILIEE</sequence>
<protein>
    <submittedName>
        <fullName evidence="2">Adenylate cyclase</fullName>
    </submittedName>
</protein>
<feature type="domain" description="CYTH" evidence="1">
    <location>
        <begin position="2"/>
        <end position="169"/>
    </location>
</feature>
<gene>
    <name evidence="2" type="ORF">DF185_14790</name>
</gene>
<dbReference type="InterPro" id="IPR023577">
    <property type="entry name" value="CYTH_domain"/>
</dbReference>
<dbReference type="InterPro" id="IPR033469">
    <property type="entry name" value="CYTH-like_dom_sf"/>
</dbReference>
<dbReference type="InterPro" id="IPR008173">
    <property type="entry name" value="Adenylyl_cyclase_CyaB"/>
</dbReference>
<comment type="caution">
    <text evidence="2">The sequence shown here is derived from an EMBL/GenBank/DDBJ whole genome shotgun (WGS) entry which is preliminary data.</text>
</comment>
<dbReference type="Proteomes" id="UP000248079">
    <property type="component" value="Unassembled WGS sequence"/>
</dbReference>
<evidence type="ECO:0000313" key="2">
    <source>
        <dbReference type="EMBL" id="PXX99141.1"/>
    </source>
</evidence>
<dbReference type="PANTHER" id="PTHR21028:SF2">
    <property type="entry name" value="CYTH DOMAIN-CONTAINING PROTEIN"/>
    <property type="match status" value="1"/>
</dbReference>
<evidence type="ECO:0000259" key="1">
    <source>
        <dbReference type="PROSITE" id="PS51707"/>
    </source>
</evidence>
<dbReference type="CDD" id="cd07890">
    <property type="entry name" value="CYTH-like_AC_IV-like"/>
    <property type="match status" value="1"/>
</dbReference>
<accession>A0A2V3ZW51</accession>
<evidence type="ECO:0000313" key="3">
    <source>
        <dbReference type="Proteomes" id="UP000248079"/>
    </source>
</evidence>
<dbReference type="Gene3D" id="2.40.320.10">
    <property type="entry name" value="Hypothetical Protein Pfu-838710-001"/>
    <property type="match status" value="1"/>
</dbReference>
<dbReference type="SUPFAM" id="SSF55154">
    <property type="entry name" value="CYTH-like phosphatases"/>
    <property type="match status" value="1"/>
</dbReference>
<dbReference type="EMBL" id="QFLI01000006">
    <property type="protein sequence ID" value="PXX99141.1"/>
    <property type="molecule type" value="Genomic_DNA"/>
</dbReference>
<dbReference type="PROSITE" id="PS51707">
    <property type="entry name" value="CYTH"/>
    <property type="match status" value="1"/>
</dbReference>
<organism evidence="2 3">
    <name type="scientific">Marinifilum breve</name>
    <dbReference type="NCBI Taxonomy" id="2184082"/>
    <lineage>
        <taxon>Bacteria</taxon>
        <taxon>Pseudomonadati</taxon>
        <taxon>Bacteroidota</taxon>
        <taxon>Bacteroidia</taxon>
        <taxon>Marinilabiliales</taxon>
        <taxon>Marinifilaceae</taxon>
    </lineage>
</organism>
<dbReference type="Pfam" id="PF01928">
    <property type="entry name" value="CYTH"/>
    <property type="match status" value="1"/>
</dbReference>
<dbReference type="AlphaFoldDB" id="A0A2V3ZW51"/>
<reference evidence="2 3" key="1">
    <citation type="submission" date="2018-05" db="EMBL/GenBank/DDBJ databases">
        <title>Marinifilum breve JC075T sp. nov., a marine bacterium isolated from Yongle Blue Hole in the South China Sea.</title>
        <authorList>
            <person name="Fu T."/>
        </authorList>
    </citation>
    <scope>NUCLEOTIDE SEQUENCE [LARGE SCALE GENOMIC DNA]</scope>
    <source>
        <strain evidence="2 3">JC075</strain>
    </source>
</reference>